<keyword evidence="2" id="KW-0472">Membrane</keyword>
<dbReference type="InterPro" id="IPR040350">
    <property type="entry name" value="TMEM272"/>
</dbReference>
<keyword evidence="2" id="KW-0812">Transmembrane</keyword>
<protein>
    <submittedName>
        <fullName evidence="4">Uncharacterized protein LOC111086755</fullName>
    </submittedName>
</protein>
<keyword evidence="3" id="KW-1185">Reference proteome</keyword>
<feature type="transmembrane region" description="Helical" evidence="2">
    <location>
        <begin position="211"/>
        <end position="228"/>
    </location>
</feature>
<sequence>MSMLARKGTMVHRKSTRRASQPAMRRASMVNIPSTPRRSMTLTTGVGQRSHSLSLTSVTRENSPRPSLKSTRRASVTLGHAQALGPGVAKPLELGSSRPSTKSTPRYSLQEAENRKSAGSVTISIDDRRRLYLKSVHEESLKYTSYGSISYQLHEANHEATGLVDFIFRALTVIGSSALLTAFLACFSVLPVLMMIFGIQYLQDCPKQPNIPVYLLVGGAFGLIKIISTGWRQTKGRHYEPPSEALTDGDVDEVLTTTSLKITDYALSIFLVVWFIMGNYWVFSIYKPRYEPLLHDPNNWCAKSVYLFSVIHLYVCYGVVVLLVILFSVLFLCIRTCGVCDQKV</sequence>
<gene>
    <name evidence="4" type="primary">LOC111086755</name>
</gene>
<evidence type="ECO:0000256" key="2">
    <source>
        <dbReference type="SAM" id="Phobius"/>
    </source>
</evidence>
<dbReference type="PANTHER" id="PTHR33444:SF7">
    <property type="entry name" value="TRANSMEMBRANE PROTEIN 272"/>
    <property type="match status" value="1"/>
</dbReference>
<feature type="compositionally biased region" description="Polar residues" evidence="1">
    <location>
        <begin position="31"/>
        <end position="69"/>
    </location>
</feature>
<evidence type="ECO:0000256" key="1">
    <source>
        <dbReference type="SAM" id="MobiDB-lite"/>
    </source>
</evidence>
<feature type="region of interest" description="Disordered" evidence="1">
    <location>
        <begin position="1"/>
        <end position="73"/>
    </location>
</feature>
<evidence type="ECO:0000313" key="4">
    <source>
        <dbReference type="RefSeq" id="XP_022246581.1"/>
    </source>
</evidence>
<dbReference type="PANTHER" id="PTHR33444">
    <property type="entry name" value="SI:DKEY-19B23.12-RELATED"/>
    <property type="match status" value="1"/>
</dbReference>
<accession>A0ABM1SSH5</accession>
<feature type="transmembrane region" description="Helical" evidence="2">
    <location>
        <begin position="306"/>
        <end position="334"/>
    </location>
</feature>
<organism evidence="3 4">
    <name type="scientific">Limulus polyphemus</name>
    <name type="common">Atlantic horseshoe crab</name>
    <dbReference type="NCBI Taxonomy" id="6850"/>
    <lineage>
        <taxon>Eukaryota</taxon>
        <taxon>Metazoa</taxon>
        <taxon>Ecdysozoa</taxon>
        <taxon>Arthropoda</taxon>
        <taxon>Chelicerata</taxon>
        <taxon>Merostomata</taxon>
        <taxon>Xiphosura</taxon>
        <taxon>Limulidae</taxon>
        <taxon>Limulus</taxon>
    </lineage>
</organism>
<feature type="transmembrane region" description="Helical" evidence="2">
    <location>
        <begin position="178"/>
        <end position="199"/>
    </location>
</feature>
<name>A0ABM1SSH5_LIMPO</name>
<feature type="transmembrane region" description="Helical" evidence="2">
    <location>
        <begin position="265"/>
        <end position="286"/>
    </location>
</feature>
<dbReference type="Proteomes" id="UP000694941">
    <property type="component" value="Unplaced"/>
</dbReference>
<dbReference type="RefSeq" id="XP_022246581.1">
    <property type="nucleotide sequence ID" value="XM_022390873.1"/>
</dbReference>
<reference evidence="4" key="1">
    <citation type="submission" date="2025-08" db="UniProtKB">
        <authorList>
            <consortium name="RefSeq"/>
        </authorList>
    </citation>
    <scope>IDENTIFICATION</scope>
    <source>
        <tissue evidence="4">Muscle</tissue>
    </source>
</reference>
<proteinExistence type="predicted"/>
<feature type="compositionally biased region" description="Polar residues" evidence="1">
    <location>
        <begin position="97"/>
        <end position="107"/>
    </location>
</feature>
<dbReference type="GeneID" id="111086755"/>
<feature type="region of interest" description="Disordered" evidence="1">
    <location>
        <begin position="87"/>
        <end position="113"/>
    </location>
</feature>
<evidence type="ECO:0000313" key="3">
    <source>
        <dbReference type="Proteomes" id="UP000694941"/>
    </source>
</evidence>
<keyword evidence="2" id="KW-1133">Transmembrane helix</keyword>